<proteinExistence type="predicted"/>
<organism evidence="1 2">
    <name type="scientific">Argiope bruennichi</name>
    <name type="common">Wasp spider</name>
    <name type="synonym">Aranea bruennichi</name>
    <dbReference type="NCBI Taxonomy" id="94029"/>
    <lineage>
        <taxon>Eukaryota</taxon>
        <taxon>Metazoa</taxon>
        <taxon>Ecdysozoa</taxon>
        <taxon>Arthropoda</taxon>
        <taxon>Chelicerata</taxon>
        <taxon>Arachnida</taxon>
        <taxon>Araneae</taxon>
        <taxon>Araneomorphae</taxon>
        <taxon>Entelegynae</taxon>
        <taxon>Araneoidea</taxon>
        <taxon>Araneidae</taxon>
        <taxon>Argiope</taxon>
    </lineage>
</organism>
<comment type="caution">
    <text evidence="1">The sequence shown here is derived from an EMBL/GenBank/DDBJ whole genome shotgun (WGS) entry which is preliminary data.</text>
</comment>
<gene>
    <name evidence="1" type="ORF">HNY73_000199</name>
</gene>
<dbReference type="Proteomes" id="UP000807504">
    <property type="component" value="Unassembled WGS sequence"/>
</dbReference>
<evidence type="ECO:0000313" key="1">
    <source>
        <dbReference type="EMBL" id="KAF8795732.1"/>
    </source>
</evidence>
<name>A0A8T0FYA3_ARGBR</name>
<reference evidence="1" key="2">
    <citation type="submission" date="2020-06" db="EMBL/GenBank/DDBJ databases">
        <authorList>
            <person name="Sheffer M."/>
        </authorList>
    </citation>
    <scope>NUCLEOTIDE SEQUENCE</scope>
</reference>
<dbReference type="EMBL" id="JABXBU010000001">
    <property type="protein sequence ID" value="KAF8795732.1"/>
    <property type="molecule type" value="Genomic_DNA"/>
</dbReference>
<keyword evidence="2" id="KW-1185">Reference proteome</keyword>
<accession>A0A8T0FYA3</accession>
<dbReference type="AlphaFoldDB" id="A0A8T0FYA3"/>
<reference evidence="1" key="1">
    <citation type="journal article" date="2020" name="bioRxiv">
        <title>Chromosome-level reference genome of the European wasp spider Argiope bruennichi: a resource for studies on range expansion and evolutionary adaptation.</title>
        <authorList>
            <person name="Sheffer M.M."/>
            <person name="Hoppe A."/>
            <person name="Krehenwinkel H."/>
            <person name="Uhl G."/>
            <person name="Kuss A.W."/>
            <person name="Jensen L."/>
            <person name="Jensen C."/>
            <person name="Gillespie R.G."/>
            <person name="Hoff K.J."/>
            <person name="Prost S."/>
        </authorList>
    </citation>
    <scope>NUCLEOTIDE SEQUENCE</scope>
</reference>
<sequence>MMCIPIISFKPKIVIKICSFCQARWTRRVCRFIRKRFKSSKHGHKIPGLIRYLDDSDETDSFFDTEVKRID</sequence>
<evidence type="ECO:0000313" key="2">
    <source>
        <dbReference type="Proteomes" id="UP000807504"/>
    </source>
</evidence>
<protein>
    <submittedName>
        <fullName evidence="1">Uncharacterized protein</fullName>
    </submittedName>
</protein>